<name>A0A5D3G1C3_9PSED</name>
<feature type="domain" description="GGDEF" evidence="1">
    <location>
        <begin position="6"/>
        <end position="51"/>
    </location>
</feature>
<gene>
    <name evidence="2" type="ORF">FXO26_30015</name>
</gene>
<comment type="caution">
    <text evidence="2">The sequence shown here is derived from an EMBL/GenBank/DDBJ whole genome shotgun (WGS) entry which is preliminary data.</text>
</comment>
<sequence>MSRRPFTHPIEILGHSLVVSASLGVAIAPKDGQCTNDLIMHADLAMYRANESLPRILP</sequence>
<dbReference type="EMBL" id="VSRO01000026">
    <property type="protein sequence ID" value="TYK53998.1"/>
    <property type="molecule type" value="Genomic_DNA"/>
</dbReference>
<dbReference type="Gene3D" id="3.30.70.270">
    <property type="match status" value="1"/>
</dbReference>
<dbReference type="Pfam" id="PF00990">
    <property type="entry name" value="GGDEF"/>
    <property type="match status" value="1"/>
</dbReference>
<evidence type="ECO:0000313" key="3">
    <source>
        <dbReference type="Proteomes" id="UP000324029"/>
    </source>
</evidence>
<dbReference type="InterPro" id="IPR029787">
    <property type="entry name" value="Nucleotide_cyclase"/>
</dbReference>
<dbReference type="InterPro" id="IPR043128">
    <property type="entry name" value="Rev_trsase/Diguanyl_cyclase"/>
</dbReference>
<dbReference type="RefSeq" id="WP_078466174.1">
    <property type="nucleotide sequence ID" value="NZ_VSRO01000026.1"/>
</dbReference>
<reference evidence="2 3" key="1">
    <citation type="submission" date="2019-08" db="EMBL/GenBank/DDBJ databases">
        <title>Subclass B2 metallo-beta lactamase from Pseudomonas synxantha.</title>
        <authorList>
            <person name="Poirel L."/>
            <person name="Palmieri M."/>
            <person name="Masseron A."/>
            <person name="Perreten V."/>
            <person name="Nordman P."/>
        </authorList>
    </citation>
    <scope>NUCLEOTIDE SEQUENCE [LARGE SCALE GENOMIC DNA]</scope>
    <source>
        <strain evidence="2 3">MCP106</strain>
    </source>
</reference>
<dbReference type="AlphaFoldDB" id="A0A5D3G1C3"/>
<dbReference type="SUPFAM" id="SSF55073">
    <property type="entry name" value="Nucleotide cyclase"/>
    <property type="match status" value="1"/>
</dbReference>
<proteinExistence type="predicted"/>
<dbReference type="InterPro" id="IPR000160">
    <property type="entry name" value="GGDEF_dom"/>
</dbReference>
<evidence type="ECO:0000313" key="2">
    <source>
        <dbReference type="EMBL" id="TYK53998.1"/>
    </source>
</evidence>
<protein>
    <submittedName>
        <fullName evidence="2">Diguanylate cyclase</fullName>
    </submittedName>
</protein>
<evidence type="ECO:0000259" key="1">
    <source>
        <dbReference type="Pfam" id="PF00990"/>
    </source>
</evidence>
<reference evidence="2 3" key="2">
    <citation type="submission" date="2019-08" db="EMBL/GenBank/DDBJ databases">
        <authorList>
            <person name="Brilhante M."/>
            <person name="Perreten V."/>
        </authorList>
    </citation>
    <scope>NUCLEOTIDE SEQUENCE [LARGE SCALE GENOMIC DNA]</scope>
    <source>
        <strain evidence="2 3">MCP106</strain>
    </source>
</reference>
<organism evidence="2 3">
    <name type="scientific">Pseudomonas synxantha</name>
    <dbReference type="NCBI Taxonomy" id="47883"/>
    <lineage>
        <taxon>Bacteria</taxon>
        <taxon>Pseudomonadati</taxon>
        <taxon>Pseudomonadota</taxon>
        <taxon>Gammaproteobacteria</taxon>
        <taxon>Pseudomonadales</taxon>
        <taxon>Pseudomonadaceae</taxon>
        <taxon>Pseudomonas</taxon>
    </lineage>
</organism>
<accession>A0A5D3G1C3</accession>
<dbReference type="Proteomes" id="UP000324029">
    <property type="component" value="Unassembled WGS sequence"/>
</dbReference>